<dbReference type="InterPro" id="IPR025857">
    <property type="entry name" value="MacB_PCD"/>
</dbReference>
<dbReference type="PANTHER" id="PTHR30572">
    <property type="entry name" value="MEMBRANE COMPONENT OF TRANSPORTER-RELATED"/>
    <property type="match status" value="1"/>
</dbReference>
<dbReference type="PANTHER" id="PTHR30572:SF18">
    <property type="entry name" value="ABC-TYPE MACROLIDE FAMILY EXPORT SYSTEM PERMEASE COMPONENT 2"/>
    <property type="match status" value="1"/>
</dbReference>
<evidence type="ECO:0000256" key="1">
    <source>
        <dbReference type="ARBA" id="ARBA00004651"/>
    </source>
</evidence>
<evidence type="ECO:0000256" key="5">
    <source>
        <dbReference type="ARBA" id="ARBA00023136"/>
    </source>
</evidence>
<feature type="transmembrane region" description="Helical" evidence="6">
    <location>
        <begin position="100"/>
        <end position="121"/>
    </location>
</feature>
<protein>
    <submittedName>
        <fullName evidence="9">FtsX-like permease family protein</fullName>
    </submittedName>
</protein>
<evidence type="ECO:0000313" key="10">
    <source>
        <dbReference type="Proteomes" id="UP000304900"/>
    </source>
</evidence>
<dbReference type="Proteomes" id="UP000304900">
    <property type="component" value="Unassembled WGS sequence"/>
</dbReference>
<feature type="transmembrane region" description="Helical" evidence="6">
    <location>
        <begin position="459"/>
        <end position="484"/>
    </location>
</feature>
<feature type="transmembrane region" description="Helical" evidence="6">
    <location>
        <begin position="367"/>
        <end position="389"/>
    </location>
</feature>
<keyword evidence="10" id="KW-1185">Reference proteome</keyword>
<feature type="transmembrane region" description="Helical" evidence="6">
    <location>
        <begin position="767"/>
        <end position="788"/>
    </location>
</feature>
<feature type="transmembrane region" description="Helical" evidence="6">
    <location>
        <begin position="848"/>
        <end position="868"/>
    </location>
</feature>
<dbReference type="GO" id="GO:0005886">
    <property type="term" value="C:plasma membrane"/>
    <property type="evidence" value="ECO:0007669"/>
    <property type="project" value="UniProtKB-SubCell"/>
</dbReference>
<evidence type="ECO:0000256" key="2">
    <source>
        <dbReference type="ARBA" id="ARBA00022475"/>
    </source>
</evidence>
<comment type="caution">
    <text evidence="9">The sequence shown here is derived from an EMBL/GenBank/DDBJ whole genome shotgun (WGS) entry which is preliminary data.</text>
</comment>
<keyword evidence="3 6" id="KW-0812">Transmembrane</keyword>
<dbReference type="InterPro" id="IPR003838">
    <property type="entry name" value="ABC3_permease_C"/>
</dbReference>
<accession>A0A4U6D1B3</accession>
<keyword evidence="2" id="KW-1003">Cell membrane</keyword>
<comment type="subcellular location">
    <subcellularLocation>
        <location evidence="1">Cell membrane</location>
        <topology evidence="1">Multi-pass membrane protein</topology>
    </subcellularLocation>
</comment>
<feature type="domain" description="ABC3 transporter permease C-terminal" evidence="7">
    <location>
        <begin position="373"/>
        <end position="489"/>
    </location>
</feature>
<dbReference type="InterPro" id="IPR050250">
    <property type="entry name" value="Macrolide_Exporter_MacB"/>
</dbReference>
<dbReference type="RefSeq" id="WP_137343462.1">
    <property type="nucleotide sequence ID" value="NZ_SZVO01000018.1"/>
</dbReference>
<keyword evidence="5 6" id="KW-0472">Membrane</keyword>
<evidence type="ECO:0000256" key="6">
    <source>
        <dbReference type="SAM" id="Phobius"/>
    </source>
</evidence>
<feature type="transmembrane region" description="Helical" evidence="6">
    <location>
        <begin position="418"/>
        <end position="439"/>
    </location>
</feature>
<evidence type="ECO:0000256" key="4">
    <source>
        <dbReference type="ARBA" id="ARBA00022989"/>
    </source>
</evidence>
<dbReference type="AlphaFoldDB" id="A0A4U6D1B3"/>
<evidence type="ECO:0000259" key="8">
    <source>
        <dbReference type="Pfam" id="PF12704"/>
    </source>
</evidence>
<dbReference type="EMBL" id="SZVO01000018">
    <property type="protein sequence ID" value="TKT87574.1"/>
    <property type="molecule type" value="Genomic_DNA"/>
</dbReference>
<evidence type="ECO:0000259" key="7">
    <source>
        <dbReference type="Pfam" id="PF02687"/>
    </source>
</evidence>
<dbReference type="Pfam" id="PF02687">
    <property type="entry name" value="FtsX"/>
    <property type="match status" value="2"/>
</dbReference>
<reference evidence="9 10" key="1">
    <citation type="submission" date="2019-05" db="EMBL/GenBank/DDBJ databases">
        <title>Dyadobacter AR-3-8 sp. nov., isolated from arctic soil.</title>
        <authorList>
            <person name="Chaudhary D.K."/>
        </authorList>
    </citation>
    <scope>NUCLEOTIDE SEQUENCE [LARGE SCALE GENOMIC DNA]</scope>
    <source>
        <strain evidence="9 10">AR-3-8</strain>
    </source>
</reference>
<proteinExistence type="predicted"/>
<evidence type="ECO:0000256" key="3">
    <source>
        <dbReference type="ARBA" id="ARBA00022692"/>
    </source>
</evidence>
<sequence length="887" mass="100503">MKETQPPRQLTRFINWLFAPHLREQILGDLQERYIRRVKVQGEASARRRYWLEALAYMRPAFIKRQKSEYPSTVFYNPDMIHNYFKIAFRNLSNNKGYSAINIGGLAVGMGVAMLIGLWVYDELSFNKYHKNYDRIAVILQNEDILGEKQTWKSLPFPFINELKANYGENFKHIVASTQTGGSLLTVGEKQVTKTGQFVEPDGPEMLSLEMVSGSWAGLQQQQSILLSESTAKALFGDSDPMNQIVQMDTDKNAKVTGVYKDISQNSEFHNLQFLSTWQYFLATNAYMAQKKWDNHALWIYVEIKPETSFDKATAAIRNSELNVIRHIENMKEEAGYNPQMWLNRMSNWHLYSNFKNGVADQGPVQYVWLVGVIGFFVLLLACINFMNLSTARSAKRAKEVGIRKAVGSLRGQLIGQFFSESFIVVIISFLIALTLVYISLSWFNDLAAKQMLIPWTNLYFWMFNLVFISITGVLAGIYPALYLTSFQPVRVLKGATVHLGRFASLPRKILVSMQFTVSITLVICTLIVYNQVQFAKNRPVGYSRDGLMMVSMQTEFFEKADVLQSELKNTGVVSEVALSQSPTTGAWSTNNGFTWRGNEMGTDEFASLSISPEYAKTVGLEFIAGRNFSKEYASDSTGFVINETAARLMGFNRQQVAEAVGFPVRWKSKWMTGDIRKQFKVLGVVKDMIMDSPFEKVKPTAFMLFGNPNWINIKLRPQVATSVALPKIAAVFKRFSPSRPFEYQFADLEYDAKFRSEERIGKLTSFFASLAIFISCLGLFGLASFVAEQRKKEIGIRKVLGASLVNLWVMLSRDFLFLATIGFTVATPLACYFLNTWLAKYDYRAELSWWIFAATGAGALVITLVTVSFQSLKAALLDPVKSLRSE</sequence>
<dbReference type="OrthoDB" id="5933722at2"/>
<feature type="domain" description="MacB-like periplasmic core" evidence="8">
    <location>
        <begin position="99"/>
        <end position="319"/>
    </location>
</feature>
<dbReference type="Pfam" id="PF12704">
    <property type="entry name" value="MacB_PCD"/>
    <property type="match status" value="1"/>
</dbReference>
<organism evidence="9 10">
    <name type="scientific">Dyadobacter frigoris</name>
    <dbReference type="NCBI Taxonomy" id="2576211"/>
    <lineage>
        <taxon>Bacteria</taxon>
        <taxon>Pseudomonadati</taxon>
        <taxon>Bacteroidota</taxon>
        <taxon>Cytophagia</taxon>
        <taxon>Cytophagales</taxon>
        <taxon>Spirosomataceae</taxon>
        <taxon>Dyadobacter</taxon>
    </lineage>
</organism>
<gene>
    <name evidence="9" type="ORF">FDK13_28675</name>
</gene>
<name>A0A4U6D1B3_9BACT</name>
<evidence type="ECO:0000313" key="9">
    <source>
        <dbReference type="EMBL" id="TKT87574.1"/>
    </source>
</evidence>
<feature type="transmembrane region" description="Helical" evidence="6">
    <location>
        <begin position="816"/>
        <end position="836"/>
    </location>
</feature>
<feature type="transmembrane region" description="Helical" evidence="6">
    <location>
        <begin position="510"/>
        <end position="530"/>
    </location>
</feature>
<dbReference type="InterPro" id="IPR047699">
    <property type="entry name" value="Permease_put_prefix"/>
</dbReference>
<dbReference type="NCBIfam" id="NF038404">
    <property type="entry name" value="perm_prefix_2"/>
    <property type="match status" value="1"/>
</dbReference>
<feature type="domain" description="ABC3 transporter permease C-terminal" evidence="7">
    <location>
        <begin position="767"/>
        <end position="876"/>
    </location>
</feature>
<keyword evidence="4 6" id="KW-1133">Transmembrane helix</keyword>
<dbReference type="GO" id="GO:0022857">
    <property type="term" value="F:transmembrane transporter activity"/>
    <property type="evidence" value="ECO:0007669"/>
    <property type="project" value="TreeGrafter"/>
</dbReference>